<evidence type="ECO:0000313" key="3">
    <source>
        <dbReference type="Proteomes" id="UP000553193"/>
    </source>
</evidence>
<evidence type="ECO:0000256" key="1">
    <source>
        <dbReference type="SAM" id="SignalP"/>
    </source>
</evidence>
<feature type="signal peptide" evidence="1">
    <location>
        <begin position="1"/>
        <end position="18"/>
    </location>
</feature>
<dbReference type="NCBIfam" id="TIGR02122">
    <property type="entry name" value="TRAP_TAXI"/>
    <property type="match status" value="1"/>
</dbReference>
<dbReference type="InterPro" id="IPR011852">
    <property type="entry name" value="TRAP_TAXI"/>
</dbReference>
<dbReference type="PANTHER" id="PTHR42941:SF1">
    <property type="entry name" value="SLL1037 PROTEIN"/>
    <property type="match status" value="1"/>
</dbReference>
<accession>A0A840A9U3</accession>
<dbReference type="RefSeq" id="WP_207018075.1">
    <property type="nucleotide sequence ID" value="NZ_JACIDJ010000001.1"/>
</dbReference>
<dbReference type="PANTHER" id="PTHR42941">
    <property type="entry name" value="SLL1037 PROTEIN"/>
    <property type="match status" value="1"/>
</dbReference>
<dbReference type="Proteomes" id="UP000553193">
    <property type="component" value="Unassembled WGS sequence"/>
</dbReference>
<dbReference type="SUPFAM" id="SSF53850">
    <property type="entry name" value="Periplasmic binding protein-like II"/>
    <property type="match status" value="1"/>
</dbReference>
<sequence length="341" mass="36337">MASNTFHRRSLMAGVALAAPALIGREAAAQTPSFFRIGTGSAGGTYYPIGGIIANAISCPPGSACNVAGATDGVPGMVAVAQATQGSVQNVNLIQSGNAESGFVQSDVLHWSYTGTGLFEGRPQLQRLRFLGHLFPEHIHAVVRADSEIRAFSDLRGRRIAIGLQASGARVGSEMILEANGLRAGREFTAEFLNQAQGTERMQDRGLDATFTVVGYPAAAFTEFCSRTGCRILPIAGAEATRVIERAPFYSTGVIPAGAYQGVTQDVPTLTVGACWIVRDSVPDNVVYEITRALWSETTRGLLDRGHAKGREIIRQRALEGRGVVPFHPGAERFYREAGML</sequence>
<organism evidence="2 3">
    <name type="scientific">Roseococcus suduntuyensis</name>
    <dbReference type="NCBI Taxonomy" id="455361"/>
    <lineage>
        <taxon>Bacteria</taxon>
        <taxon>Pseudomonadati</taxon>
        <taxon>Pseudomonadota</taxon>
        <taxon>Alphaproteobacteria</taxon>
        <taxon>Acetobacterales</taxon>
        <taxon>Roseomonadaceae</taxon>
        <taxon>Roseococcus</taxon>
    </lineage>
</organism>
<comment type="caution">
    <text evidence="2">The sequence shown here is derived from an EMBL/GenBank/DDBJ whole genome shotgun (WGS) entry which is preliminary data.</text>
</comment>
<keyword evidence="3" id="KW-1185">Reference proteome</keyword>
<dbReference type="Pfam" id="PF16868">
    <property type="entry name" value="NMT1_3"/>
    <property type="match status" value="1"/>
</dbReference>
<proteinExistence type="predicted"/>
<keyword evidence="1" id="KW-0732">Signal</keyword>
<evidence type="ECO:0000313" key="2">
    <source>
        <dbReference type="EMBL" id="MBB3897652.1"/>
    </source>
</evidence>
<feature type="chain" id="PRO_5032699352" description="TRAP transporter solute receptor, TAXI family" evidence="1">
    <location>
        <begin position="19"/>
        <end position="341"/>
    </location>
</feature>
<protein>
    <recommendedName>
        <fullName evidence="4">TRAP transporter solute receptor, TAXI family</fullName>
    </recommendedName>
</protein>
<dbReference type="Gene3D" id="3.40.190.10">
    <property type="entry name" value="Periplasmic binding protein-like II"/>
    <property type="match status" value="2"/>
</dbReference>
<dbReference type="EMBL" id="JACIDJ010000001">
    <property type="protein sequence ID" value="MBB3897652.1"/>
    <property type="molecule type" value="Genomic_DNA"/>
</dbReference>
<dbReference type="AlphaFoldDB" id="A0A840A9U3"/>
<dbReference type="CDD" id="cd13520">
    <property type="entry name" value="PBP2_TAXI_TRAP"/>
    <property type="match status" value="1"/>
</dbReference>
<reference evidence="2 3" key="1">
    <citation type="submission" date="2020-08" db="EMBL/GenBank/DDBJ databases">
        <title>Genomic Encyclopedia of Type Strains, Phase IV (KMG-IV): sequencing the most valuable type-strain genomes for metagenomic binning, comparative biology and taxonomic classification.</title>
        <authorList>
            <person name="Goeker M."/>
        </authorList>
    </citation>
    <scope>NUCLEOTIDE SEQUENCE [LARGE SCALE GENOMIC DNA]</scope>
    <source>
        <strain evidence="2 3">DSM 19979</strain>
    </source>
</reference>
<evidence type="ECO:0008006" key="4">
    <source>
        <dbReference type="Google" id="ProtNLM"/>
    </source>
</evidence>
<name>A0A840A9U3_9PROT</name>
<gene>
    <name evidence="2" type="ORF">GGQ83_001078</name>
</gene>